<evidence type="ECO:0000313" key="4">
    <source>
        <dbReference type="Proteomes" id="UP001352852"/>
    </source>
</evidence>
<evidence type="ECO:0000256" key="1">
    <source>
        <dbReference type="SAM" id="MobiDB-lite"/>
    </source>
</evidence>
<name>A0ABU7DVM8_9TELE</name>
<evidence type="ECO:0000256" key="2">
    <source>
        <dbReference type="SAM" id="SignalP"/>
    </source>
</evidence>
<feature type="region of interest" description="Disordered" evidence="1">
    <location>
        <begin position="105"/>
        <end position="134"/>
    </location>
</feature>
<dbReference type="Proteomes" id="UP001352852">
    <property type="component" value="Unassembled WGS sequence"/>
</dbReference>
<evidence type="ECO:0000313" key="3">
    <source>
        <dbReference type="EMBL" id="MED6279098.1"/>
    </source>
</evidence>
<dbReference type="EMBL" id="JAHUTJ010037666">
    <property type="protein sequence ID" value="MED6279098.1"/>
    <property type="molecule type" value="Genomic_DNA"/>
</dbReference>
<protein>
    <recommendedName>
        <fullName evidence="5">Ig-like domain-containing protein</fullName>
    </recommendedName>
</protein>
<sequence>MKVCHTMICFFFLTSLQDGDTGELRTAKEGTNITVPCSFKYSGSRRFFWLKQSDSGRYRCRLDGTWAETLYVDFDLDVTEASRPSEPKWTLPTFTSKSITTTKATTTLTQRLSSSSSSSPSESTQQTRTSTGPK</sequence>
<proteinExistence type="predicted"/>
<feature type="non-terminal residue" evidence="3">
    <location>
        <position position="134"/>
    </location>
</feature>
<feature type="chain" id="PRO_5046984657" description="Ig-like domain-containing protein" evidence="2">
    <location>
        <begin position="20"/>
        <end position="134"/>
    </location>
</feature>
<evidence type="ECO:0008006" key="5">
    <source>
        <dbReference type="Google" id="ProtNLM"/>
    </source>
</evidence>
<comment type="caution">
    <text evidence="3">The sequence shown here is derived from an EMBL/GenBank/DDBJ whole genome shotgun (WGS) entry which is preliminary data.</text>
</comment>
<gene>
    <name evidence="3" type="ORF">CHARACLAT_031068</name>
</gene>
<keyword evidence="2" id="KW-0732">Signal</keyword>
<organism evidence="3 4">
    <name type="scientific">Characodon lateralis</name>
    <dbReference type="NCBI Taxonomy" id="208331"/>
    <lineage>
        <taxon>Eukaryota</taxon>
        <taxon>Metazoa</taxon>
        <taxon>Chordata</taxon>
        <taxon>Craniata</taxon>
        <taxon>Vertebrata</taxon>
        <taxon>Euteleostomi</taxon>
        <taxon>Actinopterygii</taxon>
        <taxon>Neopterygii</taxon>
        <taxon>Teleostei</taxon>
        <taxon>Neoteleostei</taxon>
        <taxon>Acanthomorphata</taxon>
        <taxon>Ovalentaria</taxon>
        <taxon>Atherinomorphae</taxon>
        <taxon>Cyprinodontiformes</taxon>
        <taxon>Goodeidae</taxon>
        <taxon>Characodon</taxon>
    </lineage>
</organism>
<reference evidence="3 4" key="1">
    <citation type="submission" date="2021-06" db="EMBL/GenBank/DDBJ databases">
        <authorList>
            <person name="Palmer J.M."/>
        </authorList>
    </citation>
    <scope>NUCLEOTIDE SEQUENCE [LARGE SCALE GENOMIC DNA]</scope>
    <source>
        <strain evidence="3 4">CL_MEX2019</strain>
        <tissue evidence="3">Muscle</tissue>
    </source>
</reference>
<feature type="signal peptide" evidence="2">
    <location>
        <begin position="1"/>
        <end position="19"/>
    </location>
</feature>
<accession>A0ABU7DVM8</accession>
<keyword evidence="4" id="KW-1185">Reference proteome</keyword>